<comment type="caution">
    <text evidence="1">The sequence shown here is derived from an EMBL/GenBank/DDBJ whole genome shotgun (WGS) entry which is preliminary data.</text>
</comment>
<dbReference type="Proteomes" id="UP001057402">
    <property type="component" value="Chromosome 2"/>
</dbReference>
<dbReference type="EMBL" id="CM042881">
    <property type="protein sequence ID" value="KAI4385458.1"/>
    <property type="molecule type" value="Genomic_DNA"/>
</dbReference>
<reference evidence="2" key="1">
    <citation type="journal article" date="2023" name="Front. Plant Sci.">
        <title>Chromosomal-level genome assembly of Melastoma candidum provides insights into trichome evolution.</title>
        <authorList>
            <person name="Zhong Y."/>
            <person name="Wu W."/>
            <person name="Sun C."/>
            <person name="Zou P."/>
            <person name="Liu Y."/>
            <person name="Dai S."/>
            <person name="Zhou R."/>
        </authorList>
    </citation>
    <scope>NUCLEOTIDE SEQUENCE [LARGE SCALE GENOMIC DNA]</scope>
</reference>
<evidence type="ECO:0000313" key="2">
    <source>
        <dbReference type="Proteomes" id="UP001057402"/>
    </source>
</evidence>
<proteinExistence type="predicted"/>
<evidence type="ECO:0000313" key="1">
    <source>
        <dbReference type="EMBL" id="KAI4385458.1"/>
    </source>
</evidence>
<keyword evidence="2" id="KW-1185">Reference proteome</keyword>
<organism evidence="1 2">
    <name type="scientific">Melastoma candidum</name>
    <dbReference type="NCBI Taxonomy" id="119954"/>
    <lineage>
        <taxon>Eukaryota</taxon>
        <taxon>Viridiplantae</taxon>
        <taxon>Streptophyta</taxon>
        <taxon>Embryophyta</taxon>
        <taxon>Tracheophyta</taxon>
        <taxon>Spermatophyta</taxon>
        <taxon>Magnoliopsida</taxon>
        <taxon>eudicotyledons</taxon>
        <taxon>Gunneridae</taxon>
        <taxon>Pentapetalae</taxon>
        <taxon>rosids</taxon>
        <taxon>malvids</taxon>
        <taxon>Myrtales</taxon>
        <taxon>Melastomataceae</taxon>
        <taxon>Melastomatoideae</taxon>
        <taxon>Melastomateae</taxon>
        <taxon>Melastoma</taxon>
    </lineage>
</organism>
<accession>A0ACB9S793</accession>
<name>A0ACB9S793_9MYRT</name>
<protein>
    <submittedName>
        <fullName evidence="1">Uncharacterized protein</fullName>
    </submittedName>
</protein>
<gene>
    <name evidence="1" type="ORF">MLD38_003481</name>
</gene>
<sequence>MLVPPWLESLLSTPFFSVCPSHRHSPRNECNMYCLDCNGPRAFCYNCRSSCHKDHHIIQIRRSSYHDVVRVSEIQQVLDIGGVQTYVINSTRVVFLNERPVPRVSNGNSSSPNKGSGVSHVCEVCGRNLLDSFRFCSLGCKLKGIKREDGHGRFSKRADHKERIIGMSLSSPCKGGGEEEASSTHEGNNNGFLHAHPTTPRGHSPPSANPRRRKGVPRRAPS</sequence>